<sequence length="464" mass="52559">MKKIFIYILLFSLSFLWSCNDENNPIGQDFVVAFKDASIDFSKIDNEKTINLIYSKVAEQDGQIHIKITEDKATYNVDYSTSVAVTNQEIIIPIKKGETSTSFTFKNLIYPFDRSDKTIQFEITKIDYPSAIIQGYSSTKISFENSIGGTMDVEIGGPNEQYQVYVDLSKGTQTKVKRDSWDLGFYNGTNFRVMLNTSIYMAVKALDETDLSKVTKASVGKLINEVAVGTFTDSNKEYVDDPTGDILKTAIAEIKESDNPVYLLNLGYEVGTSTPAVGSAAVAGNSRGWKKVKFIKKDEQYVMQYADLDDTTYKEKVIAKTTTHNFVHFSFTTNDIVNVEPSKLEWDLNFTVFTNLITGNGSYGYSDYVVNNLKAGAKAYRVDVTNEITYEKFNETMIDETKFLDDQRAIGDTWRQVTAPQKLFSDRFYIIKDAKNNYYKIKMLAFLNASGVRGYPKFEYKLIK</sequence>
<evidence type="ECO:0000313" key="2">
    <source>
        <dbReference type="Proteomes" id="UP000254737"/>
    </source>
</evidence>
<accession>A0A376G2G5</accession>
<dbReference type="CDD" id="cd12105">
    <property type="entry name" value="HmuY"/>
    <property type="match status" value="1"/>
</dbReference>
<dbReference type="Proteomes" id="UP000254737">
    <property type="component" value="Unassembled WGS sequence"/>
</dbReference>
<reference evidence="1 2" key="1">
    <citation type="submission" date="2018-06" db="EMBL/GenBank/DDBJ databases">
        <authorList>
            <consortium name="Pathogen Informatics"/>
            <person name="Doyle S."/>
        </authorList>
    </citation>
    <scope>NUCLEOTIDE SEQUENCE [LARGE SCALE GENOMIC DNA]</scope>
    <source>
        <strain evidence="1 2">NCTC13456</strain>
    </source>
</reference>
<dbReference type="InterPro" id="IPR025921">
    <property type="entry name" value="HmuY"/>
</dbReference>
<protein>
    <recommendedName>
        <fullName evidence="3">HmuY protein</fullName>
    </recommendedName>
</protein>
<dbReference type="AlphaFoldDB" id="A0A376G2G5"/>
<dbReference type="STRING" id="343874.GCA_000805695_00353"/>
<evidence type="ECO:0000313" key="1">
    <source>
        <dbReference type="EMBL" id="STD54785.1"/>
    </source>
</evidence>
<proteinExistence type="predicted"/>
<dbReference type="Pfam" id="PF14064">
    <property type="entry name" value="HmuY"/>
    <property type="match status" value="2"/>
</dbReference>
<gene>
    <name evidence="1" type="ORF">NCTC13456_01197</name>
</gene>
<evidence type="ECO:0008006" key="3">
    <source>
        <dbReference type="Google" id="ProtNLM"/>
    </source>
</evidence>
<name>A0A376G2G5_9FLAO</name>
<dbReference type="EMBL" id="UFXS01000001">
    <property type="protein sequence ID" value="STD54785.1"/>
    <property type="molecule type" value="Genomic_DNA"/>
</dbReference>
<dbReference type="RefSeq" id="WP_114999345.1">
    <property type="nucleotide sequence ID" value="NZ_UFXS01000001.1"/>
</dbReference>
<organism evidence="1 2">
    <name type="scientific">Empedobacter falsenii</name>
    <dbReference type="NCBI Taxonomy" id="343874"/>
    <lineage>
        <taxon>Bacteria</taxon>
        <taxon>Pseudomonadati</taxon>
        <taxon>Bacteroidota</taxon>
        <taxon>Flavobacteriia</taxon>
        <taxon>Flavobacteriales</taxon>
        <taxon>Weeksellaceae</taxon>
        <taxon>Empedobacter</taxon>
    </lineage>
</organism>